<evidence type="ECO:0000313" key="1">
    <source>
        <dbReference type="EMBL" id="RDI97174.1"/>
    </source>
</evidence>
<organism evidence="1 2">
    <name type="scientific">Dyella solisilvae</name>
    <dbReference type="NCBI Taxonomy" id="1920168"/>
    <lineage>
        <taxon>Bacteria</taxon>
        <taxon>Pseudomonadati</taxon>
        <taxon>Pseudomonadota</taxon>
        <taxon>Gammaproteobacteria</taxon>
        <taxon>Lysobacterales</taxon>
        <taxon>Rhodanobacteraceae</taxon>
        <taxon>Dyella</taxon>
    </lineage>
</organism>
<accession>A0A370K3E2</accession>
<proteinExistence type="predicted"/>
<comment type="caution">
    <text evidence="1">The sequence shown here is derived from an EMBL/GenBank/DDBJ whole genome shotgun (WGS) entry which is preliminary data.</text>
</comment>
<dbReference type="SUPFAM" id="SSF49303">
    <property type="entry name" value="beta-Galactosidase/glucuronidase domain"/>
    <property type="match status" value="1"/>
</dbReference>
<name>A0A370K3E2_9GAMM</name>
<protein>
    <submittedName>
        <fullName evidence="1">Uncharacterized protein</fullName>
    </submittedName>
</protein>
<evidence type="ECO:0000313" key="2">
    <source>
        <dbReference type="Proteomes" id="UP000254711"/>
    </source>
</evidence>
<dbReference type="InterPro" id="IPR036156">
    <property type="entry name" value="Beta-gal/glucu_dom_sf"/>
</dbReference>
<gene>
    <name evidence="1" type="ORF">DVT68_17580</name>
</gene>
<sequence length="120" mass="12686">MAAATPAEEIKVASVKLGNAVDDSLAISKEQRHFNPADKAIYASVATVGSTSSATLNATWSYVEGKGQTFSSTSESIATDGPATTTFKVQNPNAWPQGRYRLDISLNGKTVASQDFDIRS</sequence>
<dbReference type="EMBL" id="QQSY01000006">
    <property type="protein sequence ID" value="RDI97174.1"/>
    <property type="molecule type" value="Genomic_DNA"/>
</dbReference>
<dbReference type="Proteomes" id="UP000254711">
    <property type="component" value="Unassembled WGS sequence"/>
</dbReference>
<dbReference type="AlphaFoldDB" id="A0A370K3E2"/>
<keyword evidence="2" id="KW-1185">Reference proteome</keyword>
<reference evidence="1 2" key="1">
    <citation type="submission" date="2018-07" db="EMBL/GenBank/DDBJ databases">
        <title>Dyella solisilvae sp. nov., isolated from the pine and broad-leaved mixed forest soil.</title>
        <authorList>
            <person name="Gao Z."/>
            <person name="Qiu L."/>
        </authorList>
    </citation>
    <scope>NUCLEOTIDE SEQUENCE [LARGE SCALE GENOMIC DNA]</scope>
    <source>
        <strain evidence="1 2">DHG54</strain>
    </source>
</reference>